<feature type="chain" id="PRO_5030031528" description="YHS domain-containing protein" evidence="1">
    <location>
        <begin position="20"/>
        <end position="154"/>
    </location>
</feature>
<protein>
    <recommendedName>
        <fullName evidence="4">YHS domain-containing protein</fullName>
    </recommendedName>
</protein>
<evidence type="ECO:0008006" key="4">
    <source>
        <dbReference type="Google" id="ProtNLM"/>
    </source>
</evidence>
<proteinExistence type="predicted"/>
<dbReference type="AlphaFoldDB" id="A0A1M6W856"/>
<sequence length="154" mass="16908">MAFFALLAGFLAAFGVDFAADAATTERVVVNRYSGLAIEGFDPVAYFTESLATQGLPDFEAAESGAVWRFRNEGNRASFVSHPEVYGPRFGGYDPVDVGRGVTYAGNPRIWLIVDRRLFLFGREDSRDAFAANPARFLKDADARWPALEEGLSQ</sequence>
<feature type="signal peptide" evidence="1">
    <location>
        <begin position="1"/>
        <end position="19"/>
    </location>
</feature>
<dbReference type="EMBL" id="FNTI01000001">
    <property type="protein sequence ID" value="SEC78310.1"/>
    <property type="molecule type" value="Genomic_DNA"/>
</dbReference>
<name>A0A1M6W856_9BRAD</name>
<gene>
    <name evidence="2" type="ORF">SAMN05444171_2249</name>
</gene>
<keyword evidence="1" id="KW-0732">Signal</keyword>
<dbReference type="Proteomes" id="UP000183208">
    <property type="component" value="Unassembled WGS sequence"/>
</dbReference>
<reference evidence="2 3" key="1">
    <citation type="submission" date="2016-10" db="EMBL/GenBank/DDBJ databases">
        <authorList>
            <person name="de Groot N.N."/>
        </authorList>
    </citation>
    <scope>NUCLEOTIDE SEQUENCE [LARGE SCALE GENOMIC DNA]</scope>
    <source>
        <strain evidence="2 3">GAS522</strain>
    </source>
</reference>
<evidence type="ECO:0000256" key="1">
    <source>
        <dbReference type="SAM" id="SignalP"/>
    </source>
</evidence>
<evidence type="ECO:0000313" key="3">
    <source>
        <dbReference type="Proteomes" id="UP000183208"/>
    </source>
</evidence>
<dbReference type="NCBIfam" id="NF041384">
    <property type="entry name" value="YHS_seleno_dom"/>
    <property type="match status" value="1"/>
</dbReference>
<dbReference type="OrthoDB" id="344729at2"/>
<accession>A0A1M6W856</accession>
<dbReference type="RefSeq" id="WP_074818882.1">
    <property type="nucleotide sequence ID" value="NZ_FNTI01000001.1"/>
</dbReference>
<evidence type="ECO:0000313" key="2">
    <source>
        <dbReference type="EMBL" id="SEC78310.1"/>
    </source>
</evidence>
<organism evidence="2 3">
    <name type="scientific">Bradyrhizobium lablabi</name>
    <dbReference type="NCBI Taxonomy" id="722472"/>
    <lineage>
        <taxon>Bacteria</taxon>
        <taxon>Pseudomonadati</taxon>
        <taxon>Pseudomonadota</taxon>
        <taxon>Alphaproteobacteria</taxon>
        <taxon>Hyphomicrobiales</taxon>
        <taxon>Nitrobacteraceae</taxon>
        <taxon>Bradyrhizobium</taxon>
    </lineage>
</organism>